<name>A0A290QEN3_9BACT</name>
<dbReference type="PANTHER" id="PTHR30244:SF34">
    <property type="entry name" value="DTDP-4-AMINO-4,6-DIDEOXYGALACTOSE TRANSAMINASE"/>
    <property type="match status" value="1"/>
</dbReference>
<dbReference type="OrthoDB" id="9810913at2"/>
<dbReference type="FunFam" id="3.40.640.10:FF:000037">
    <property type="entry name" value="dTDP-4-amino-4,6-dideoxygalactose transaminase"/>
    <property type="match status" value="1"/>
</dbReference>
<dbReference type="CDD" id="cd00616">
    <property type="entry name" value="AHBA_syn"/>
    <property type="match status" value="1"/>
</dbReference>
<dbReference type="Proteomes" id="UP000217265">
    <property type="component" value="Chromosome"/>
</dbReference>
<feature type="modified residue" description="N6-(pyridoxal phosphate)lysine" evidence="3">
    <location>
        <position position="185"/>
    </location>
</feature>
<dbReference type="NCBIfam" id="NF008687">
    <property type="entry name" value="PRK11706.1"/>
    <property type="match status" value="1"/>
</dbReference>
<protein>
    <submittedName>
        <fullName evidence="5">dTDP-4-amino-4,6-dideoxygalactose transaminase</fullName>
    </submittedName>
</protein>
<dbReference type="InterPro" id="IPR015422">
    <property type="entry name" value="PyrdxlP-dep_Trfase_small"/>
</dbReference>
<evidence type="ECO:0000256" key="3">
    <source>
        <dbReference type="PIRSR" id="PIRSR000390-2"/>
    </source>
</evidence>
<dbReference type="Gene3D" id="3.40.640.10">
    <property type="entry name" value="Type I PLP-dependent aspartate aminotransferase-like (Major domain)"/>
    <property type="match status" value="1"/>
</dbReference>
<dbReference type="GO" id="GO:0030170">
    <property type="term" value="F:pyridoxal phosphate binding"/>
    <property type="evidence" value="ECO:0007669"/>
    <property type="project" value="TreeGrafter"/>
</dbReference>
<sequence>MTTPNLPFNRSSLAGRELEYINLTLEAGQIAGDQLFSKKCHKLLEDVLGTKRALVTTSCTHALEMTAILLDIQTGDEVIVPSFTFVSTANAFVLRGARPVFCDVRHDTLNLDEAKLEELISPRTKAIVVVHYAGVSCAMDEINAIAARHGIPVVEDNAHGLFGKYKGRWLGTIGALATQSFHETKNITCGEGGALLINDHRYAERAEIIREKGTNRANFFRGQVDKYSWVDVGSSYVMSDVLAAFLYAQLERWEDIQGKRRLLWNRYHSELSGWAARNGVTQPTVPSYCEQAWHMYYLLLPSLQSRQALIAHLKAHGVLAVFHYLPLHLSQYASRWGGKKGQCPVTEDVSDRLLRLSFYNTLTQDDQSRVINAVQKFSAA</sequence>
<evidence type="ECO:0000313" key="6">
    <source>
        <dbReference type="Proteomes" id="UP000217265"/>
    </source>
</evidence>
<dbReference type="SUPFAM" id="SSF53383">
    <property type="entry name" value="PLP-dependent transferases"/>
    <property type="match status" value="1"/>
</dbReference>
<gene>
    <name evidence="5" type="ORF">CMV30_12570</name>
</gene>
<proteinExistence type="inferred from homology"/>
<keyword evidence="6" id="KW-1185">Reference proteome</keyword>
<evidence type="ECO:0000256" key="2">
    <source>
        <dbReference type="PIRSR" id="PIRSR000390-1"/>
    </source>
</evidence>
<dbReference type="Pfam" id="PF01041">
    <property type="entry name" value="DegT_DnrJ_EryC1"/>
    <property type="match status" value="1"/>
</dbReference>
<dbReference type="EMBL" id="CP023344">
    <property type="protein sequence ID" value="ATC64726.1"/>
    <property type="molecule type" value="Genomic_DNA"/>
</dbReference>
<dbReference type="AlphaFoldDB" id="A0A290QEN3"/>
<dbReference type="GO" id="GO:0000271">
    <property type="term" value="P:polysaccharide biosynthetic process"/>
    <property type="evidence" value="ECO:0007669"/>
    <property type="project" value="TreeGrafter"/>
</dbReference>
<dbReference type="InterPro" id="IPR000653">
    <property type="entry name" value="DegT/StrS_aminotransferase"/>
</dbReference>
<evidence type="ECO:0000313" key="5">
    <source>
        <dbReference type="EMBL" id="ATC64726.1"/>
    </source>
</evidence>
<dbReference type="InterPro" id="IPR015424">
    <property type="entry name" value="PyrdxlP-dep_Trfase"/>
</dbReference>
<dbReference type="InterPro" id="IPR015421">
    <property type="entry name" value="PyrdxlP-dep_Trfase_major"/>
</dbReference>
<evidence type="ECO:0000256" key="1">
    <source>
        <dbReference type="ARBA" id="ARBA00037999"/>
    </source>
</evidence>
<dbReference type="NCBIfam" id="TIGR02379">
    <property type="entry name" value="ECA_wecE"/>
    <property type="match status" value="1"/>
</dbReference>
<reference evidence="5 6" key="1">
    <citation type="submission" date="2017-09" db="EMBL/GenBank/DDBJ databases">
        <title>Complete genome sequence of Verrucomicrobial strain HZ-65, isolated from freshwater.</title>
        <authorList>
            <person name="Choi A."/>
        </authorList>
    </citation>
    <scope>NUCLEOTIDE SEQUENCE [LARGE SCALE GENOMIC DNA]</scope>
    <source>
        <strain evidence="5 6">HZ-65</strain>
    </source>
</reference>
<keyword evidence="3 4" id="KW-0663">Pyridoxal phosphate</keyword>
<dbReference type="KEGG" id="vbh:CMV30_12570"/>
<dbReference type="GO" id="GO:0008483">
    <property type="term" value="F:transaminase activity"/>
    <property type="evidence" value="ECO:0007669"/>
    <property type="project" value="TreeGrafter"/>
</dbReference>
<dbReference type="InterPro" id="IPR012749">
    <property type="entry name" value="WecE-like"/>
</dbReference>
<dbReference type="PIRSF" id="PIRSF000390">
    <property type="entry name" value="PLP_StrS"/>
    <property type="match status" value="1"/>
</dbReference>
<accession>A0A290QEN3</accession>
<feature type="active site" description="Proton acceptor" evidence="2">
    <location>
        <position position="185"/>
    </location>
</feature>
<comment type="similarity">
    <text evidence="1 4">Belongs to the DegT/DnrJ/EryC1 family.</text>
</comment>
<evidence type="ECO:0000256" key="4">
    <source>
        <dbReference type="RuleBase" id="RU004508"/>
    </source>
</evidence>
<dbReference type="Gene3D" id="3.90.1150.10">
    <property type="entry name" value="Aspartate Aminotransferase, domain 1"/>
    <property type="match status" value="1"/>
</dbReference>
<dbReference type="PANTHER" id="PTHR30244">
    <property type="entry name" value="TRANSAMINASE"/>
    <property type="match status" value="1"/>
</dbReference>
<organism evidence="5 6">
    <name type="scientific">Nibricoccus aquaticus</name>
    <dbReference type="NCBI Taxonomy" id="2576891"/>
    <lineage>
        <taxon>Bacteria</taxon>
        <taxon>Pseudomonadati</taxon>
        <taxon>Verrucomicrobiota</taxon>
        <taxon>Opitutia</taxon>
        <taxon>Opitutales</taxon>
        <taxon>Opitutaceae</taxon>
        <taxon>Nibricoccus</taxon>
    </lineage>
</organism>